<dbReference type="GO" id="GO:0006508">
    <property type="term" value="P:proteolysis"/>
    <property type="evidence" value="ECO:0007669"/>
    <property type="project" value="UniProtKB-KW"/>
</dbReference>
<dbReference type="GO" id="GO:0003677">
    <property type="term" value="F:DNA binding"/>
    <property type="evidence" value="ECO:0007669"/>
    <property type="project" value="UniProtKB-KW"/>
</dbReference>
<feature type="region of interest" description="Disordered" evidence="17">
    <location>
        <begin position="406"/>
        <end position="437"/>
    </location>
</feature>
<evidence type="ECO:0000259" key="20">
    <source>
        <dbReference type="PROSITE" id="PS50994"/>
    </source>
</evidence>
<feature type="coiled-coil region" evidence="16">
    <location>
        <begin position="345"/>
        <end position="397"/>
    </location>
</feature>
<feature type="region of interest" description="Disordered" evidence="17">
    <location>
        <begin position="724"/>
        <end position="749"/>
    </location>
</feature>
<dbReference type="InterPro" id="IPR050951">
    <property type="entry name" value="Retrovirus_Pol_polyprotein"/>
</dbReference>
<dbReference type="SUPFAM" id="SSF54160">
    <property type="entry name" value="Chromo domain-like"/>
    <property type="match status" value="1"/>
</dbReference>
<keyword evidence="3" id="KW-0548">Nucleotidyltransferase</keyword>
<dbReference type="Gene3D" id="3.10.10.10">
    <property type="entry name" value="HIV Type 1 Reverse Transcriptase, subunit A, domain 1"/>
    <property type="match status" value="1"/>
</dbReference>
<evidence type="ECO:0000256" key="2">
    <source>
        <dbReference type="ARBA" id="ARBA00022679"/>
    </source>
</evidence>
<dbReference type="Pfam" id="PF03732">
    <property type="entry name" value="Retrotrans_gag"/>
    <property type="match status" value="1"/>
</dbReference>
<evidence type="ECO:0000256" key="14">
    <source>
        <dbReference type="ARBA" id="ARBA00023172"/>
    </source>
</evidence>
<dbReference type="Gene3D" id="3.10.20.370">
    <property type="match status" value="1"/>
</dbReference>
<keyword evidence="12" id="KW-0239">DNA-directed DNA polymerase</keyword>
<evidence type="ECO:0000256" key="3">
    <source>
        <dbReference type="ARBA" id="ARBA00022695"/>
    </source>
</evidence>
<dbReference type="Pfam" id="PF17919">
    <property type="entry name" value="RT_RNaseH_2"/>
    <property type="match status" value="1"/>
</dbReference>
<dbReference type="FunFam" id="3.30.70.270:FF:000020">
    <property type="entry name" value="Transposon Tf2-6 polyprotein-like Protein"/>
    <property type="match status" value="1"/>
</dbReference>
<dbReference type="Pfam" id="PF24162">
    <property type="entry name" value="RUS6_N"/>
    <property type="match status" value="1"/>
</dbReference>
<feature type="domain" description="Reverse transcriptase" evidence="19">
    <location>
        <begin position="1013"/>
        <end position="1192"/>
    </location>
</feature>
<dbReference type="InterPro" id="IPR000477">
    <property type="entry name" value="RT_dom"/>
</dbReference>
<evidence type="ECO:0000259" key="18">
    <source>
        <dbReference type="PROSITE" id="PS50013"/>
    </source>
</evidence>
<feature type="compositionally biased region" description="Low complexity" evidence="17">
    <location>
        <begin position="423"/>
        <end position="437"/>
    </location>
</feature>
<dbReference type="Gene3D" id="1.10.340.70">
    <property type="match status" value="1"/>
</dbReference>
<dbReference type="PROSITE" id="PS50878">
    <property type="entry name" value="RT_POL"/>
    <property type="match status" value="1"/>
</dbReference>
<keyword evidence="5" id="KW-0479">Metal-binding</keyword>
<evidence type="ECO:0000256" key="8">
    <source>
        <dbReference type="ARBA" id="ARBA00022801"/>
    </source>
</evidence>
<dbReference type="SUPFAM" id="SSF50630">
    <property type="entry name" value="Acid proteases"/>
    <property type="match status" value="1"/>
</dbReference>
<dbReference type="InterPro" id="IPR016197">
    <property type="entry name" value="Chromo-like_dom_sf"/>
</dbReference>
<dbReference type="InterPro" id="IPR055412">
    <property type="entry name" value="UVB_sens_C"/>
</dbReference>
<dbReference type="InterPro" id="IPR005162">
    <property type="entry name" value="Retrotrans_gag_dom"/>
</dbReference>
<dbReference type="GO" id="GO:0046872">
    <property type="term" value="F:metal ion binding"/>
    <property type="evidence" value="ECO:0007669"/>
    <property type="project" value="UniProtKB-KW"/>
</dbReference>
<dbReference type="InterPro" id="IPR012337">
    <property type="entry name" value="RNaseH-like_sf"/>
</dbReference>
<comment type="caution">
    <text evidence="21">The sequence shown here is derived from an EMBL/GenBank/DDBJ whole genome shotgun (WGS) entry which is preliminary data.</text>
</comment>
<keyword evidence="22" id="KW-1185">Reference proteome</keyword>
<dbReference type="Pfam" id="PF00078">
    <property type="entry name" value="RVT_1"/>
    <property type="match status" value="1"/>
</dbReference>
<evidence type="ECO:0000256" key="4">
    <source>
        <dbReference type="ARBA" id="ARBA00022722"/>
    </source>
</evidence>
<name>A0AA38TLD8_9ASTR</name>
<dbReference type="InterPro" id="IPR036397">
    <property type="entry name" value="RNaseH_sf"/>
</dbReference>
<keyword evidence="1" id="KW-0645">Protease</keyword>
<dbReference type="FunFam" id="1.10.340.70:FF:000001">
    <property type="entry name" value="Retrovirus-related Pol polyprotein from transposon gypsy-like Protein"/>
    <property type="match status" value="1"/>
</dbReference>
<dbReference type="InterPro" id="IPR057404">
    <property type="entry name" value="RUS6_N"/>
</dbReference>
<dbReference type="Gene3D" id="3.30.420.10">
    <property type="entry name" value="Ribonuclease H-like superfamily/Ribonuclease H"/>
    <property type="match status" value="1"/>
</dbReference>
<evidence type="ECO:0000259" key="19">
    <source>
        <dbReference type="PROSITE" id="PS50878"/>
    </source>
</evidence>
<keyword evidence="4" id="KW-0540">Nuclease</keyword>
<keyword evidence="11" id="KW-0695">RNA-directed DNA polymerase</keyword>
<keyword evidence="2" id="KW-0808">Transferase</keyword>
<dbReference type="GO" id="GO:0015074">
    <property type="term" value="P:DNA integration"/>
    <property type="evidence" value="ECO:0007669"/>
    <property type="project" value="UniProtKB-KW"/>
</dbReference>
<protein>
    <recommendedName>
        <fullName evidence="23">Ty3/gypsy retrotransposon protein</fullName>
    </recommendedName>
</protein>
<dbReference type="SUPFAM" id="SSF56672">
    <property type="entry name" value="DNA/RNA polymerases"/>
    <property type="match status" value="1"/>
</dbReference>
<proteinExistence type="predicted"/>
<keyword evidence="13" id="KW-0238">DNA-binding</keyword>
<dbReference type="PANTHER" id="PTHR37984:SF5">
    <property type="entry name" value="PROTEIN NYNRIN-LIKE"/>
    <property type="match status" value="1"/>
</dbReference>
<evidence type="ECO:0000256" key="13">
    <source>
        <dbReference type="ARBA" id="ARBA00023125"/>
    </source>
</evidence>
<evidence type="ECO:0000256" key="12">
    <source>
        <dbReference type="ARBA" id="ARBA00022932"/>
    </source>
</evidence>
<sequence length="2070" mass="232280">MKFDRTSNSQTLTTTATTSSQDALLLVRETLRISANLASSPPPTSVVQTRSQEAPTTFGLIEDQFVDASLRLICYEEIDGRRFKYLAHNDGRKLKNGSNSIRAVSLQSRRAPADELMSFIRSYVVPEGFPDSVSPSYVPYMTWRALKHFFGGAMGVFTTQALLHSVGVSKNQATSGAVAINWIIKDGSGRIGKMLFSRQGKKFDYDLKQLRLSGDLLMELGAGVELATAAAPHLFLPLACAANVAKNVAAVTSTSTRTPIYKAFAKGENIGDVTAKGECVGNVADLLGTGLSIIIAKRNPSLFTTFALLSCGYLFSSYREVKSVVLHTLNRARFTVAVESFLKTAATTMTKVSDLEAELAQHRSETAQRQTESDARFEKLEKAMEDMRVEAEKKAEQRHTEMMSFLRQQSTSTVQKPPPSLPPKSTSIPPSTSSTTQPLFFATQPPPFFSVANSTNQPPPFFSVVNTSTQPPPVFSIANTTVFDEDGNHFTTFAAEGSATKTSPVTTTGMFMHDRENSSFGPTGMPPWVRGTAGGSGPTGEKIWLPSADYRLRKLKMPIFDGDDAYGWVYRIERFFDIQGLVTTGERLRAAVLCMEGQALAWFRWTDKREPFRHWEGLKMRLLARFQPSQEGNVYEQFLTIKQGGTVREYVGVFETLAAQLDGVPETILEGTFVKGLKPDIRTTVRLMQPVGLNHAIDLALRVDENKSTSGNIAKTEGRQTMTRPGVVGFRPQSTTPSVGQQSGEGKRPFKRMTDTELADKRAKGLCFRCDGKYTPGHQCPAKSLHVLIASEDCDETDDQTEELEEHVHLDVVEVSAQSVAGITTPHTMKLLGSIRGTAVVVLIDSGATHNFLSLRLVGPLGLPVTGKWKTKVSMGNGKTENSYGICQGVELCLPELQQEDRWITLRGEPGLQRGEASLRALARALPCITKGYVVALTTLIDTKPPESQVHPALDELLAGYSDLFALPTGLPPPRDHEHAITLRAGTEPISVRPYRYPQLQKDEIEKLVGEMLESGIIRPSTSPFSSPVLLVKKKDGSWRFCVDYRSLNKSTVLDKFPIPVIDELLDELHGTTVFSKLDLKSGYHQIRMKESDVYKTAFRTHEGHYEFLVMPFGLTNAPSTFQSLMNRVFRPYLRKFVLVFFDDILVYSKTMTEHREHLSVVFDCLRKEHLYCNRKKCVFGQDRVDYLGHIVTQEGVKADPSKIMAMTNWPIPKNLRELRGFLGLTGYYRKFVQGYGKVAQPLTDLLKKDSFIWTEEATQAFRRLQQIMTQVPVLALPDFSKSFTIESDASGQGVGAVLMQEGKPIAYFSQVLGPRAQLKSVYERELMAIVMAVQKWRPYLLGRTFTVITDQKSLKYLLEQRTVSGDHQKWISKLSGYEFEIIYRPGRENGAADALSRRVEEADLKEISVSTVASYDELLRDLKTDPEIISLKERLEAQTGEIDGYVLDKGDVRYKGRLVLPRSSGWIPRLFQEMHGGVIGGHGGVQKTYHRIASEFFWIGMRRDIAKMVSECGVCQQNKYSNLTPAGLLQPLDLPARVWEELTMDFIEGLPKSTGYNVILVVVDRLSKSAHFIPLKHPFTAASVATVFIREIVRLHGIPRSIISDRDRVFVSHFWRELFKYQGTLLKRSTAYHPQTDGQSEVVNRSVETYLRCFASNRPKEWVKWLPWAEYWYNTSFHSAIGMTPFKVLYGRDPPSMVSYSRGTAVTLEVDDYLRERDAVLVELRQQLLRAQQIMKERADGKRRDVTYEVGEVVYLKLRPYRQTSVAWRGNQKLAPRFYGPFEILERIGQVAYRLKLPPTSTVHPVFHVSQLKRVVGDHVPTQDLPADFTGNVAVEFLPAEVIGTREIADQREVLIKWDGLPASEATWEAFDRIRQQFPDFHLEDKVSLWGGGDDTNRDRDPKTQGRWGRVPTLHEGNMMETVFNFPWCKDRPIVLGSRFKDAFQDPNSFYDVEPVFEKERYVVAYNPSKGNIYAVLKDQAKPDDILKAAFHAHVLLHIIRTSKYSQITSSDDSTPLPTSSDLQAHVAESYTMVSALYAPFKSKAKEQGWVMSDSLLNPGRARISEQVK</sequence>
<evidence type="ECO:0000256" key="16">
    <source>
        <dbReference type="SAM" id="Coils"/>
    </source>
</evidence>
<dbReference type="Proteomes" id="UP001172457">
    <property type="component" value="Chromosome 4"/>
</dbReference>
<evidence type="ECO:0008006" key="23">
    <source>
        <dbReference type="Google" id="ProtNLM"/>
    </source>
</evidence>
<dbReference type="InterPro" id="IPR041588">
    <property type="entry name" value="Integrase_H2C2"/>
</dbReference>
<dbReference type="InterPro" id="IPR054549">
    <property type="entry name" value="UVB_sens_RUS_dom"/>
</dbReference>
<reference evidence="21" key="1">
    <citation type="submission" date="2023-03" db="EMBL/GenBank/DDBJ databases">
        <title>Chromosome-scale reference genome and RAD-based genetic map of yellow starthistle (Centaurea solstitialis) reveal putative structural variation and QTLs associated with invader traits.</title>
        <authorList>
            <person name="Reatini B."/>
            <person name="Cang F.A."/>
            <person name="Jiang Q."/>
            <person name="Mckibben M.T.W."/>
            <person name="Barker M.S."/>
            <person name="Rieseberg L.H."/>
            <person name="Dlugosch K.M."/>
        </authorList>
    </citation>
    <scope>NUCLEOTIDE SEQUENCE</scope>
    <source>
        <strain evidence="21">CAN-66</strain>
        <tissue evidence="21">Leaf</tissue>
    </source>
</reference>
<dbReference type="EMBL" id="JARYMX010000004">
    <property type="protein sequence ID" value="KAJ9552608.1"/>
    <property type="molecule type" value="Genomic_DNA"/>
</dbReference>
<dbReference type="CDD" id="cd00303">
    <property type="entry name" value="retropepsin_like"/>
    <property type="match status" value="1"/>
</dbReference>
<dbReference type="InterPro" id="IPR000953">
    <property type="entry name" value="Chromo/chromo_shadow_dom"/>
</dbReference>
<evidence type="ECO:0000256" key="9">
    <source>
        <dbReference type="ARBA" id="ARBA00022842"/>
    </source>
</evidence>
<feature type="compositionally biased region" description="Polar residues" evidence="17">
    <location>
        <begin position="732"/>
        <end position="744"/>
    </location>
</feature>
<dbReference type="PANTHER" id="PTHR37984">
    <property type="entry name" value="PROTEIN CBG26694"/>
    <property type="match status" value="1"/>
</dbReference>
<evidence type="ECO:0000256" key="15">
    <source>
        <dbReference type="ARBA" id="ARBA00023268"/>
    </source>
</evidence>
<evidence type="ECO:0000313" key="21">
    <source>
        <dbReference type="EMBL" id="KAJ9552608.1"/>
    </source>
</evidence>
<dbReference type="InterPro" id="IPR001584">
    <property type="entry name" value="Integrase_cat-core"/>
</dbReference>
<dbReference type="PROSITE" id="PS50994">
    <property type="entry name" value="INTEGRASE"/>
    <property type="match status" value="1"/>
</dbReference>
<dbReference type="FunFam" id="3.10.10.10:FF:000007">
    <property type="entry name" value="Retrovirus-related Pol polyprotein from transposon 17.6-like Protein"/>
    <property type="match status" value="1"/>
</dbReference>
<dbReference type="InterPro" id="IPR043502">
    <property type="entry name" value="DNA/RNA_pol_sf"/>
</dbReference>
<feature type="domain" description="Integrase catalytic" evidence="20">
    <location>
        <begin position="1532"/>
        <end position="1694"/>
    </location>
</feature>
<keyword evidence="16" id="KW-0175">Coiled coil</keyword>
<dbReference type="CDD" id="cd09274">
    <property type="entry name" value="RNase_HI_RT_Ty3"/>
    <property type="match status" value="1"/>
</dbReference>
<dbReference type="Pfam" id="PF04884">
    <property type="entry name" value="UVB_sens_prot"/>
    <property type="match status" value="1"/>
</dbReference>
<feature type="domain" description="Chromo" evidence="18">
    <location>
        <begin position="1838"/>
        <end position="1870"/>
    </location>
</feature>
<evidence type="ECO:0000256" key="10">
    <source>
        <dbReference type="ARBA" id="ARBA00022908"/>
    </source>
</evidence>
<dbReference type="Pfam" id="PF17921">
    <property type="entry name" value="Integrase_H2C2"/>
    <property type="match status" value="1"/>
</dbReference>
<dbReference type="GO" id="GO:0004519">
    <property type="term" value="F:endonuclease activity"/>
    <property type="evidence" value="ECO:0007669"/>
    <property type="project" value="UniProtKB-KW"/>
</dbReference>
<dbReference type="SUPFAM" id="SSF53098">
    <property type="entry name" value="Ribonuclease H-like"/>
    <property type="match status" value="1"/>
</dbReference>
<dbReference type="PROSITE" id="PS50013">
    <property type="entry name" value="CHROMO_2"/>
    <property type="match status" value="1"/>
</dbReference>
<evidence type="ECO:0000256" key="1">
    <source>
        <dbReference type="ARBA" id="ARBA00022670"/>
    </source>
</evidence>
<dbReference type="Pfam" id="PF24626">
    <property type="entry name" value="SH3_Tf2-1"/>
    <property type="match status" value="1"/>
</dbReference>
<dbReference type="InterPro" id="IPR043128">
    <property type="entry name" value="Rev_trsase/Diguanyl_cyclase"/>
</dbReference>
<keyword evidence="9" id="KW-0460">Magnesium</keyword>
<accession>A0AA38TLD8</accession>
<dbReference type="GO" id="GO:0006310">
    <property type="term" value="P:DNA recombination"/>
    <property type="evidence" value="ECO:0007669"/>
    <property type="project" value="UniProtKB-KW"/>
</dbReference>
<keyword evidence="15" id="KW-0511">Multifunctional enzyme</keyword>
<keyword evidence="7" id="KW-0255">Endonuclease</keyword>
<dbReference type="Gene3D" id="3.30.70.270">
    <property type="match status" value="2"/>
</dbReference>
<dbReference type="InterPro" id="IPR021109">
    <property type="entry name" value="Peptidase_aspartic_dom_sf"/>
</dbReference>
<organism evidence="21 22">
    <name type="scientific">Centaurea solstitialis</name>
    <name type="common">yellow star-thistle</name>
    <dbReference type="NCBI Taxonomy" id="347529"/>
    <lineage>
        <taxon>Eukaryota</taxon>
        <taxon>Viridiplantae</taxon>
        <taxon>Streptophyta</taxon>
        <taxon>Embryophyta</taxon>
        <taxon>Tracheophyta</taxon>
        <taxon>Spermatophyta</taxon>
        <taxon>Magnoliopsida</taxon>
        <taxon>eudicotyledons</taxon>
        <taxon>Gunneridae</taxon>
        <taxon>Pentapetalae</taxon>
        <taxon>asterids</taxon>
        <taxon>campanulids</taxon>
        <taxon>Asterales</taxon>
        <taxon>Asteraceae</taxon>
        <taxon>Carduoideae</taxon>
        <taxon>Cardueae</taxon>
        <taxon>Centaureinae</taxon>
        <taxon>Centaurea</taxon>
    </lineage>
</organism>
<dbReference type="InterPro" id="IPR041577">
    <property type="entry name" value="RT_RNaseH_2"/>
</dbReference>
<keyword evidence="6" id="KW-0064">Aspartyl protease</keyword>
<keyword evidence="14" id="KW-0233">DNA recombination</keyword>
<evidence type="ECO:0000256" key="17">
    <source>
        <dbReference type="SAM" id="MobiDB-lite"/>
    </source>
</evidence>
<evidence type="ECO:0000256" key="6">
    <source>
        <dbReference type="ARBA" id="ARBA00022750"/>
    </source>
</evidence>
<dbReference type="GO" id="GO:0004190">
    <property type="term" value="F:aspartic-type endopeptidase activity"/>
    <property type="evidence" value="ECO:0007669"/>
    <property type="project" value="UniProtKB-KW"/>
</dbReference>
<keyword evidence="10" id="KW-0229">DNA integration</keyword>
<dbReference type="Pfam" id="PF24160">
    <property type="entry name" value="UVB_sens_C"/>
    <property type="match status" value="1"/>
</dbReference>
<evidence type="ECO:0000256" key="7">
    <source>
        <dbReference type="ARBA" id="ARBA00022759"/>
    </source>
</evidence>
<evidence type="ECO:0000256" key="11">
    <source>
        <dbReference type="ARBA" id="ARBA00022918"/>
    </source>
</evidence>
<dbReference type="Gene3D" id="2.40.70.10">
    <property type="entry name" value="Acid Proteases"/>
    <property type="match status" value="1"/>
</dbReference>
<dbReference type="InterPro" id="IPR056924">
    <property type="entry name" value="SH3_Tf2-1"/>
</dbReference>
<dbReference type="GO" id="GO:0003887">
    <property type="term" value="F:DNA-directed DNA polymerase activity"/>
    <property type="evidence" value="ECO:0007669"/>
    <property type="project" value="UniProtKB-KW"/>
</dbReference>
<dbReference type="CDD" id="cd01647">
    <property type="entry name" value="RT_LTR"/>
    <property type="match status" value="1"/>
</dbReference>
<evidence type="ECO:0000256" key="5">
    <source>
        <dbReference type="ARBA" id="ARBA00022723"/>
    </source>
</evidence>
<dbReference type="GO" id="GO:0003964">
    <property type="term" value="F:RNA-directed DNA polymerase activity"/>
    <property type="evidence" value="ECO:0007669"/>
    <property type="project" value="UniProtKB-KW"/>
</dbReference>
<keyword evidence="8" id="KW-0378">Hydrolase</keyword>
<evidence type="ECO:0000313" key="22">
    <source>
        <dbReference type="Proteomes" id="UP001172457"/>
    </source>
</evidence>
<gene>
    <name evidence="21" type="ORF">OSB04_016653</name>
</gene>